<accession>A0A369JBQ0</accession>
<dbReference type="AlphaFoldDB" id="A0A369JBQ0"/>
<keyword evidence="2" id="KW-1185">Reference proteome</keyword>
<protein>
    <submittedName>
        <fullName evidence="1">Uncharacterized protein</fullName>
    </submittedName>
</protein>
<organism evidence="1 2">
    <name type="scientific">Hypsizygus marmoreus</name>
    <name type="common">White beech mushroom</name>
    <name type="synonym">Agaricus marmoreus</name>
    <dbReference type="NCBI Taxonomy" id="39966"/>
    <lineage>
        <taxon>Eukaryota</taxon>
        <taxon>Fungi</taxon>
        <taxon>Dikarya</taxon>
        <taxon>Basidiomycota</taxon>
        <taxon>Agaricomycotina</taxon>
        <taxon>Agaricomycetes</taxon>
        <taxon>Agaricomycetidae</taxon>
        <taxon>Agaricales</taxon>
        <taxon>Tricholomatineae</taxon>
        <taxon>Lyophyllaceae</taxon>
        <taxon>Hypsizygus</taxon>
    </lineage>
</organism>
<dbReference type="Proteomes" id="UP000076154">
    <property type="component" value="Unassembled WGS sequence"/>
</dbReference>
<evidence type="ECO:0000313" key="1">
    <source>
        <dbReference type="EMBL" id="RDB18752.1"/>
    </source>
</evidence>
<evidence type="ECO:0000313" key="2">
    <source>
        <dbReference type="Proteomes" id="UP000076154"/>
    </source>
</evidence>
<dbReference type="InParanoid" id="A0A369JBQ0"/>
<proteinExistence type="predicted"/>
<reference evidence="1" key="1">
    <citation type="submission" date="2018-04" db="EMBL/GenBank/DDBJ databases">
        <title>Whole genome sequencing of Hypsizygus marmoreus.</title>
        <authorList>
            <person name="Choi I.-G."/>
            <person name="Min B."/>
            <person name="Kim J.-G."/>
            <person name="Kim S."/>
            <person name="Oh Y.-L."/>
            <person name="Kong W.-S."/>
            <person name="Park H."/>
            <person name="Jeong J."/>
            <person name="Song E.-S."/>
        </authorList>
    </citation>
    <scope>NUCLEOTIDE SEQUENCE [LARGE SCALE GENOMIC DNA]</scope>
    <source>
        <strain evidence="1">51987-8</strain>
    </source>
</reference>
<name>A0A369JBQ0_HYPMA</name>
<gene>
    <name evidence="1" type="ORF">Hypma_014619</name>
</gene>
<comment type="caution">
    <text evidence="1">The sequence shown here is derived from an EMBL/GenBank/DDBJ whole genome shotgun (WGS) entry which is preliminary data.</text>
</comment>
<sequence>MGCYVLAADVHLALALHGHHITFTTVTLLRPVIVIKEKDYGEFYVNELPATALLIQDRAYVLLHTADGSRWQNGTVEKGELNIKIEVMKAVIEDSDVTIIEESLTEMKVADHTKNEAPPHVVEKIIKERVSHLFLILLLVIPTRGVLSPLGGSCSDQNRVCVGLNALVCP</sequence>
<dbReference type="EMBL" id="LUEZ02000088">
    <property type="protein sequence ID" value="RDB18752.1"/>
    <property type="molecule type" value="Genomic_DNA"/>
</dbReference>